<protein>
    <submittedName>
        <fullName evidence="1">Uncharacterized protein</fullName>
    </submittedName>
</protein>
<organism evidence="1 2">
    <name type="scientific">Streptococcus suis</name>
    <dbReference type="NCBI Taxonomy" id="1307"/>
    <lineage>
        <taxon>Bacteria</taxon>
        <taxon>Bacillati</taxon>
        <taxon>Bacillota</taxon>
        <taxon>Bacilli</taxon>
        <taxon>Lactobacillales</taxon>
        <taxon>Streptococcaceae</taxon>
        <taxon>Streptococcus</taxon>
    </lineage>
</organism>
<name>A0A116LY96_STRSU</name>
<accession>A0A116LY96</accession>
<dbReference type="Proteomes" id="UP000072794">
    <property type="component" value="Unassembled WGS sequence"/>
</dbReference>
<dbReference type="AlphaFoldDB" id="A0A116LY96"/>
<proteinExistence type="predicted"/>
<sequence length="129" mass="14767">MTAQKRSSNRIGTNTILSKTCRINHQGNSLLVYQSHTHPCQVQDFPFLVTALIQALNKCHLLNGSFIKRQNRSGWNHQHHRNINGLTGRNSRQNRRIKGRSQLVSSRGRLGQISLHIGQRLTVHNLYLL</sequence>
<evidence type="ECO:0000313" key="1">
    <source>
        <dbReference type="EMBL" id="CYV17734.1"/>
    </source>
</evidence>
<reference evidence="1 2" key="1">
    <citation type="submission" date="2016-02" db="EMBL/GenBank/DDBJ databases">
        <authorList>
            <consortium name="Pathogen Informatics"/>
        </authorList>
    </citation>
    <scope>NUCLEOTIDE SEQUENCE [LARGE SCALE GENOMIC DNA]</scope>
    <source>
        <strain evidence="1 2">LSS52</strain>
    </source>
</reference>
<gene>
    <name evidence="1" type="ORF">ERS132414_02353</name>
</gene>
<evidence type="ECO:0000313" key="2">
    <source>
        <dbReference type="Proteomes" id="UP000072794"/>
    </source>
</evidence>
<dbReference type="EMBL" id="FIHA01000080">
    <property type="protein sequence ID" value="CYV17734.1"/>
    <property type="molecule type" value="Genomic_DNA"/>
</dbReference>